<name>A0ABD3ITA6_EUCGL</name>
<gene>
    <name evidence="1" type="ORF">ACJRO7_009131</name>
</gene>
<evidence type="ECO:0000313" key="1">
    <source>
        <dbReference type="EMBL" id="KAL3717642.1"/>
    </source>
</evidence>
<accession>A0ABD3ITA6</accession>
<dbReference type="Proteomes" id="UP001634007">
    <property type="component" value="Unassembled WGS sequence"/>
</dbReference>
<dbReference type="AlphaFoldDB" id="A0ABD3ITA6"/>
<dbReference type="EMBL" id="JBJKBG010000011">
    <property type="protein sequence ID" value="KAL3717642.1"/>
    <property type="molecule type" value="Genomic_DNA"/>
</dbReference>
<sequence>MARDEGSVGHLGEGSRSGGDWRVLGATVMLLVLGAECGELLVEVLQAAGESVDEGRASVAKASCRTSAAVVSVRDAAGVGGDERKRLAKANNSRSAALSSGSGAAVVGWAVLGGVRQRVAGSGIDCG</sequence>
<evidence type="ECO:0000313" key="2">
    <source>
        <dbReference type="Proteomes" id="UP001634007"/>
    </source>
</evidence>
<keyword evidence="2" id="KW-1185">Reference proteome</keyword>
<comment type="caution">
    <text evidence="1">The sequence shown here is derived from an EMBL/GenBank/DDBJ whole genome shotgun (WGS) entry which is preliminary data.</text>
</comment>
<protein>
    <submittedName>
        <fullName evidence="1">Uncharacterized protein</fullName>
    </submittedName>
</protein>
<proteinExistence type="predicted"/>
<organism evidence="1 2">
    <name type="scientific">Eucalyptus globulus</name>
    <name type="common">Tasmanian blue gum</name>
    <dbReference type="NCBI Taxonomy" id="34317"/>
    <lineage>
        <taxon>Eukaryota</taxon>
        <taxon>Viridiplantae</taxon>
        <taxon>Streptophyta</taxon>
        <taxon>Embryophyta</taxon>
        <taxon>Tracheophyta</taxon>
        <taxon>Spermatophyta</taxon>
        <taxon>Magnoliopsida</taxon>
        <taxon>eudicotyledons</taxon>
        <taxon>Gunneridae</taxon>
        <taxon>Pentapetalae</taxon>
        <taxon>rosids</taxon>
        <taxon>malvids</taxon>
        <taxon>Myrtales</taxon>
        <taxon>Myrtaceae</taxon>
        <taxon>Myrtoideae</taxon>
        <taxon>Eucalypteae</taxon>
        <taxon>Eucalyptus</taxon>
    </lineage>
</organism>
<reference evidence="1 2" key="1">
    <citation type="submission" date="2024-11" db="EMBL/GenBank/DDBJ databases">
        <title>Chromosome-level genome assembly of Eucalyptus globulus Labill. provides insights into its genome evolution.</title>
        <authorList>
            <person name="Li X."/>
        </authorList>
    </citation>
    <scope>NUCLEOTIDE SEQUENCE [LARGE SCALE GENOMIC DNA]</scope>
    <source>
        <strain evidence="1">CL2024</strain>
        <tissue evidence="1">Fresh tender leaves</tissue>
    </source>
</reference>